<keyword evidence="5 7" id="KW-1133">Transmembrane helix</keyword>
<evidence type="ECO:0000256" key="3">
    <source>
        <dbReference type="ARBA" id="ARBA00022475"/>
    </source>
</evidence>
<dbReference type="Pfam" id="PF07219">
    <property type="entry name" value="HemY_N"/>
    <property type="match status" value="1"/>
</dbReference>
<dbReference type="Proteomes" id="UP000617041">
    <property type="component" value="Unassembled WGS sequence"/>
</dbReference>
<dbReference type="RefSeq" id="WP_200789336.1">
    <property type="nucleotide sequence ID" value="NZ_JAEDAO010000001.1"/>
</dbReference>
<evidence type="ECO:0000256" key="4">
    <source>
        <dbReference type="ARBA" id="ARBA00022692"/>
    </source>
</evidence>
<evidence type="ECO:0000313" key="10">
    <source>
        <dbReference type="Proteomes" id="UP000617041"/>
    </source>
</evidence>
<organism evidence="9 10">
    <name type="scientific">Ramlibacter algicola</name>
    <dbReference type="NCBI Taxonomy" id="2795217"/>
    <lineage>
        <taxon>Bacteria</taxon>
        <taxon>Pseudomonadati</taxon>
        <taxon>Pseudomonadota</taxon>
        <taxon>Betaproteobacteria</taxon>
        <taxon>Burkholderiales</taxon>
        <taxon>Comamonadaceae</taxon>
        <taxon>Ramlibacter</taxon>
    </lineage>
</organism>
<evidence type="ECO:0000256" key="2">
    <source>
        <dbReference type="ARBA" id="ARBA00004236"/>
    </source>
</evidence>
<gene>
    <name evidence="9" type="ORF">I8E28_17175</name>
</gene>
<feature type="transmembrane region" description="Helical" evidence="7">
    <location>
        <begin position="44"/>
        <end position="66"/>
    </location>
</feature>
<evidence type="ECO:0000259" key="8">
    <source>
        <dbReference type="Pfam" id="PF07219"/>
    </source>
</evidence>
<evidence type="ECO:0000256" key="5">
    <source>
        <dbReference type="ARBA" id="ARBA00022989"/>
    </source>
</evidence>
<sequence>MRAALWLLVLFAIAVAVALFAGNNQGTITVFWPPYRVDLSLNLVLLLLVAAFLLLHAALRALAALFDLPKQALRWRNQQRERGMHALVLDALSHLLAGRYIRARKSAEAALAQEASLTAGGAAPPNGAQLRTLAHVLAAESAQALQDRAARDEHLQLALDQGPAQETHEGALMRAARWSLEDREPQAAMGWLQGLPSGAARRTLALRMKLRAARLARHTAEALDTARLLAKHRAFSPAAADSLVRGLAIDLLNGAHDPAQLQKAWLTLEPAERAMPELAIHAAQRLVALGGDAQTSRDWLLPAWEGQHELGDSLKIKLVGALEAGLDSIDATWLARIEAAQRANPRDMTLQYLAGMACMKRQLWGKAQVLLRQASMGLQDARLHRNACRALAQLAEDRGDLEAAAAAWKQAAQQ</sequence>
<dbReference type="InterPro" id="IPR010817">
    <property type="entry name" value="HemY_N"/>
</dbReference>
<name>A0A934Q3S7_9BURK</name>
<accession>A0A934Q3S7</accession>
<dbReference type="NCBIfam" id="TIGR00540">
    <property type="entry name" value="TPR_hemY_coli"/>
    <property type="match status" value="1"/>
</dbReference>
<keyword evidence="3" id="KW-1003">Cell membrane</keyword>
<keyword evidence="6 7" id="KW-0472">Membrane</keyword>
<protein>
    <submittedName>
        <fullName evidence="9">Heme biosynthesis protein HemY</fullName>
    </submittedName>
</protein>
<keyword evidence="10" id="KW-1185">Reference proteome</keyword>
<evidence type="ECO:0000256" key="1">
    <source>
        <dbReference type="ARBA" id="ARBA00004141"/>
    </source>
</evidence>
<dbReference type="EMBL" id="JAEDAO010000001">
    <property type="protein sequence ID" value="MBK0394338.1"/>
    <property type="molecule type" value="Genomic_DNA"/>
</dbReference>
<feature type="domain" description="HemY N-terminal" evidence="8">
    <location>
        <begin position="26"/>
        <end position="116"/>
    </location>
</feature>
<evidence type="ECO:0000256" key="6">
    <source>
        <dbReference type="ARBA" id="ARBA00023136"/>
    </source>
</evidence>
<comment type="subcellular location">
    <subcellularLocation>
        <location evidence="2">Cell membrane</location>
    </subcellularLocation>
    <subcellularLocation>
        <location evidence="1">Membrane</location>
        <topology evidence="1">Multi-pass membrane protein</topology>
    </subcellularLocation>
</comment>
<proteinExistence type="predicted"/>
<evidence type="ECO:0000256" key="7">
    <source>
        <dbReference type="SAM" id="Phobius"/>
    </source>
</evidence>
<keyword evidence="4 7" id="KW-0812">Transmembrane</keyword>
<comment type="caution">
    <text evidence="9">The sequence shown here is derived from an EMBL/GenBank/DDBJ whole genome shotgun (WGS) entry which is preliminary data.</text>
</comment>
<dbReference type="GO" id="GO:0005886">
    <property type="term" value="C:plasma membrane"/>
    <property type="evidence" value="ECO:0007669"/>
    <property type="project" value="UniProtKB-SubCell"/>
</dbReference>
<evidence type="ECO:0000313" key="9">
    <source>
        <dbReference type="EMBL" id="MBK0394338.1"/>
    </source>
</evidence>
<dbReference type="InterPro" id="IPR005254">
    <property type="entry name" value="Heme_biosyn_assoc_TPR_pro"/>
</dbReference>
<reference evidence="9" key="1">
    <citation type="submission" date="2020-12" db="EMBL/GenBank/DDBJ databases">
        <title>Ramlibacter sp. nov., isolated from a freshwater alga, Cryptomonas.</title>
        <authorList>
            <person name="Kim H.M."/>
            <person name="Jeon C.O."/>
        </authorList>
    </citation>
    <scope>NUCLEOTIDE SEQUENCE</scope>
    <source>
        <strain evidence="9">CrO1</strain>
    </source>
</reference>
<dbReference type="AlphaFoldDB" id="A0A934Q3S7"/>
<dbReference type="GO" id="GO:0042168">
    <property type="term" value="P:heme metabolic process"/>
    <property type="evidence" value="ECO:0007669"/>
    <property type="project" value="InterPro"/>
</dbReference>